<name>A0A897MSH9_9EURY</name>
<dbReference type="EMBL" id="CP064786">
    <property type="protein sequence ID" value="QSG01919.1"/>
    <property type="molecule type" value="Genomic_DNA"/>
</dbReference>
<feature type="transmembrane region" description="Helical" evidence="1">
    <location>
        <begin position="7"/>
        <end position="30"/>
    </location>
</feature>
<proteinExistence type="predicted"/>
<accession>A0A897MSH9</accession>
<keyword evidence="1" id="KW-0812">Transmembrane</keyword>
<dbReference type="AlphaFoldDB" id="A0A897MSH9"/>
<keyword evidence="1" id="KW-1133">Transmembrane helix</keyword>
<protein>
    <submittedName>
        <fullName evidence="2">Putative membrane protein</fullName>
    </submittedName>
</protein>
<gene>
    <name evidence="2" type="ORF">AArcS_0694</name>
</gene>
<organism evidence="2 3">
    <name type="scientific">Natranaeroarchaeum sulfidigenes</name>
    <dbReference type="NCBI Taxonomy" id="2784880"/>
    <lineage>
        <taxon>Archaea</taxon>
        <taxon>Methanobacteriati</taxon>
        <taxon>Methanobacteriota</taxon>
        <taxon>Stenosarchaea group</taxon>
        <taxon>Halobacteria</taxon>
        <taxon>Halobacteriales</taxon>
        <taxon>Natronoarchaeaceae</taxon>
        <taxon>Natranaeroarchaeum</taxon>
    </lineage>
</organism>
<reference evidence="2" key="1">
    <citation type="submission" date="2020-11" db="EMBL/GenBank/DDBJ databases">
        <title>Carbohydrate-dependent, anaerobic sulfur respiration: A novel catabolism in halophilic archaea.</title>
        <authorList>
            <person name="Sorokin D.Y."/>
            <person name="Messina E."/>
            <person name="Smedile F."/>
            <person name="La Cono V."/>
            <person name="Hallsworth J.E."/>
            <person name="Yakimov M.M."/>
        </authorList>
    </citation>
    <scope>NUCLEOTIDE SEQUENCE</scope>
    <source>
        <strain evidence="2">AArc-S</strain>
    </source>
</reference>
<sequence length="65" mass="7074">MDRDSTLYALLHYAILLVAIFAVLGGLELVSEDVPFWLGLSIAVAIGILYPSIVRGMGVAPEQWE</sequence>
<keyword evidence="3" id="KW-1185">Reference proteome</keyword>
<evidence type="ECO:0000313" key="2">
    <source>
        <dbReference type="EMBL" id="QSG01919.1"/>
    </source>
</evidence>
<evidence type="ECO:0000256" key="1">
    <source>
        <dbReference type="SAM" id="Phobius"/>
    </source>
</evidence>
<dbReference type="KEGG" id="hara:AArcS_0694"/>
<evidence type="ECO:0000313" key="3">
    <source>
        <dbReference type="Proteomes" id="UP000663586"/>
    </source>
</evidence>
<dbReference type="Proteomes" id="UP000663586">
    <property type="component" value="Chromosome"/>
</dbReference>
<keyword evidence="1" id="KW-0472">Membrane</keyword>
<dbReference type="RefSeq" id="WP_238479024.1">
    <property type="nucleotide sequence ID" value="NZ_CP064786.1"/>
</dbReference>
<feature type="transmembrane region" description="Helical" evidence="1">
    <location>
        <begin position="36"/>
        <end position="54"/>
    </location>
</feature>
<dbReference type="GeneID" id="70684078"/>